<name>A0A645AGG5_9ZZZZ</name>
<reference evidence="2" key="1">
    <citation type="submission" date="2019-08" db="EMBL/GenBank/DDBJ databases">
        <authorList>
            <person name="Kucharzyk K."/>
            <person name="Murdoch R.W."/>
            <person name="Higgins S."/>
            <person name="Loffler F."/>
        </authorList>
    </citation>
    <scope>NUCLEOTIDE SEQUENCE</scope>
</reference>
<accession>A0A645AGG5</accession>
<evidence type="ECO:0000313" key="2">
    <source>
        <dbReference type="EMBL" id="MPM49923.1"/>
    </source>
</evidence>
<dbReference type="PANTHER" id="PTHR30514">
    <property type="entry name" value="GLUCOKINASE"/>
    <property type="match status" value="1"/>
</dbReference>
<dbReference type="AlphaFoldDB" id="A0A645AGG5"/>
<dbReference type="Gene3D" id="3.40.50.10490">
    <property type="entry name" value="Glucose-6-phosphate isomerase like protein, domain 1"/>
    <property type="match status" value="1"/>
</dbReference>
<dbReference type="PANTHER" id="PTHR30514:SF1">
    <property type="entry name" value="HTH-TYPE TRANSCRIPTIONAL REGULATOR HEXR-RELATED"/>
    <property type="match status" value="1"/>
</dbReference>
<sequence>MILYTASLLSPEDIAIVISYSGQTRETVFAARAARERGCKVIAITQANGNTLAKLADFLLYIPGEEKTLRVGAMTSRVSGELILDLLYLGIAKHDPERTEESLRKTLDCIRSFQQV</sequence>
<protein>
    <submittedName>
        <fullName evidence="2">Putative HTH-type transcriptional regulator YbbH</fullName>
    </submittedName>
</protein>
<dbReference type="GO" id="GO:0003677">
    <property type="term" value="F:DNA binding"/>
    <property type="evidence" value="ECO:0007669"/>
    <property type="project" value="InterPro"/>
</dbReference>
<dbReference type="SUPFAM" id="SSF53697">
    <property type="entry name" value="SIS domain"/>
    <property type="match status" value="1"/>
</dbReference>
<dbReference type="PROSITE" id="PS51464">
    <property type="entry name" value="SIS"/>
    <property type="match status" value="1"/>
</dbReference>
<feature type="domain" description="SIS" evidence="1">
    <location>
        <begin position="1"/>
        <end position="97"/>
    </location>
</feature>
<gene>
    <name evidence="2" type="primary">ybbH_15</name>
    <name evidence="2" type="ORF">SDC9_96657</name>
</gene>
<dbReference type="InterPro" id="IPR046348">
    <property type="entry name" value="SIS_dom_sf"/>
</dbReference>
<dbReference type="InterPro" id="IPR035472">
    <property type="entry name" value="RpiR-like_SIS"/>
</dbReference>
<evidence type="ECO:0000259" key="1">
    <source>
        <dbReference type="PROSITE" id="PS51464"/>
    </source>
</evidence>
<dbReference type="InterPro" id="IPR001347">
    <property type="entry name" value="SIS_dom"/>
</dbReference>
<comment type="caution">
    <text evidence="2">The sequence shown here is derived from an EMBL/GenBank/DDBJ whole genome shotgun (WGS) entry which is preliminary data.</text>
</comment>
<proteinExistence type="predicted"/>
<dbReference type="Pfam" id="PF01380">
    <property type="entry name" value="SIS"/>
    <property type="match status" value="1"/>
</dbReference>
<organism evidence="2">
    <name type="scientific">bioreactor metagenome</name>
    <dbReference type="NCBI Taxonomy" id="1076179"/>
    <lineage>
        <taxon>unclassified sequences</taxon>
        <taxon>metagenomes</taxon>
        <taxon>ecological metagenomes</taxon>
    </lineage>
</organism>
<dbReference type="GO" id="GO:0097367">
    <property type="term" value="F:carbohydrate derivative binding"/>
    <property type="evidence" value="ECO:0007669"/>
    <property type="project" value="InterPro"/>
</dbReference>
<dbReference type="InterPro" id="IPR047640">
    <property type="entry name" value="RpiR-like"/>
</dbReference>
<dbReference type="CDD" id="cd05013">
    <property type="entry name" value="SIS_RpiR"/>
    <property type="match status" value="1"/>
</dbReference>
<dbReference type="EMBL" id="VSSQ01012728">
    <property type="protein sequence ID" value="MPM49923.1"/>
    <property type="molecule type" value="Genomic_DNA"/>
</dbReference>
<dbReference type="GO" id="GO:1901135">
    <property type="term" value="P:carbohydrate derivative metabolic process"/>
    <property type="evidence" value="ECO:0007669"/>
    <property type="project" value="InterPro"/>
</dbReference>
<dbReference type="GO" id="GO:0003700">
    <property type="term" value="F:DNA-binding transcription factor activity"/>
    <property type="evidence" value="ECO:0007669"/>
    <property type="project" value="InterPro"/>
</dbReference>